<evidence type="ECO:0008006" key="3">
    <source>
        <dbReference type="Google" id="ProtNLM"/>
    </source>
</evidence>
<dbReference type="InterPro" id="IPR027417">
    <property type="entry name" value="P-loop_NTPase"/>
</dbReference>
<accession>A0AAN2CAU3</accession>
<sequence>MIVTVSRAYGASALDVCRLVAEQTSYRLVNEELPVVVAARLGTSAEMVETVSDRPRPFGQRVLDQLGGALPETAQPSVTTDRDLARETRRGIDALVREIAAEDNAIILGRVAGTILCEWSNVVRVFLSAPLPWRIARVMESLQCDEHTARAEIARIDEARRTYAKEHYRVTWGDPRNYDIVLDTSRFGVTGTATLIVAAVRAASA</sequence>
<dbReference type="Proteomes" id="UP001317532">
    <property type="component" value="Chromosome"/>
</dbReference>
<protein>
    <recommendedName>
        <fullName evidence="3">Cytidylate kinase</fullName>
    </recommendedName>
</protein>
<keyword evidence="2" id="KW-1185">Reference proteome</keyword>
<name>A0AAN2CAU3_UNVUL</name>
<dbReference type="Gene3D" id="3.40.50.300">
    <property type="entry name" value="P-loop containing nucleotide triphosphate hydrolases"/>
    <property type="match status" value="1"/>
</dbReference>
<gene>
    <name evidence="1" type="ORF">WPS_25790</name>
</gene>
<organism evidence="1 2">
    <name type="scientific">Vulcanimicrobium alpinum</name>
    <dbReference type="NCBI Taxonomy" id="3016050"/>
    <lineage>
        <taxon>Bacteria</taxon>
        <taxon>Bacillati</taxon>
        <taxon>Vulcanimicrobiota</taxon>
        <taxon>Vulcanimicrobiia</taxon>
        <taxon>Vulcanimicrobiales</taxon>
        <taxon>Vulcanimicrobiaceae</taxon>
        <taxon>Vulcanimicrobium</taxon>
    </lineage>
</organism>
<evidence type="ECO:0000313" key="2">
    <source>
        <dbReference type="Proteomes" id="UP001317532"/>
    </source>
</evidence>
<dbReference type="AlphaFoldDB" id="A0AAN2CAU3"/>
<evidence type="ECO:0000313" key="1">
    <source>
        <dbReference type="EMBL" id="BDE07303.1"/>
    </source>
</evidence>
<dbReference type="Pfam" id="PF13189">
    <property type="entry name" value="Cytidylate_kin2"/>
    <property type="match status" value="1"/>
</dbReference>
<dbReference type="EMBL" id="AP025523">
    <property type="protein sequence ID" value="BDE07303.1"/>
    <property type="molecule type" value="Genomic_DNA"/>
</dbReference>
<dbReference type="KEGG" id="vab:WPS_25790"/>
<proteinExistence type="predicted"/>
<dbReference type="RefSeq" id="WP_317994905.1">
    <property type="nucleotide sequence ID" value="NZ_AP025523.1"/>
</dbReference>
<reference evidence="1 2" key="1">
    <citation type="journal article" date="2022" name="ISME Commun">
        <title>Vulcanimicrobium alpinus gen. nov. sp. nov., the first cultivated representative of the candidate phylum 'Eremiobacterota', is a metabolically versatile aerobic anoxygenic phototroph.</title>
        <authorList>
            <person name="Yabe S."/>
            <person name="Muto K."/>
            <person name="Abe K."/>
            <person name="Yokota A."/>
            <person name="Staudigel H."/>
            <person name="Tebo B.M."/>
        </authorList>
    </citation>
    <scope>NUCLEOTIDE SEQUENCE [LARGE SCALE GENOMIC DNA]</scope>
    <source>
        <strain evidence="1 2">WC8-2</strain>
    </source>
</reference>